<evidence type="ECO:0000313" key="2">
    <source>
        <dbReference type="EMBL" id="AVO47189.1"/>
    </source>
</evidence>
<organism evidence="2 3">
    <name type="scientific">Phreatobacter cathodiphilus</name>
    <dbReference type="NCBI Taxonomy" id="1868589"/>
    <lineage>
        <taxon>Bacteria</taxon>
        <taxon>Pseudomonadati</taxon>
        <taxon>Pseudomonadota</taxon>
        <taxon>Alphaproteobacteria</taxon>
        <taxon>Hyphomicrobiales</taxon>
        <taxon>Phreatobacteraceae</taxon>
        <taxon>Phreatobacter</taxon>
    </lineage>
</organism>
<dbReference type="AlphaFoldDB" id="A0A2S0NG87"/>
<dbReference type="SUPFAM" id="SSF50346">
    <property type="entry name" value="PRC-barrel domain"/>
    <property type="match status" value="1"/>
</dbReference>
<accession>A0A2S0NG87</accession>
<dbReference type="PANTHER" id="PTHR36505:SF1">
    <property type="entry name" value="BLR1072 PROTEIN"/>
    <property type="match status" value="1"/>
</dbReference>
<dbReference type="Proteomes" id="UP000237889">
    <property type="component" value="Chromosome"/>
</dbReference>
<dbReference type="InterPro" id="IPR011033">
    <property type="entry name" value="PRC_barrel-like_sf"/>
</dbReference>
<proteinExistence type="predicted"/>
<protein>
    <submittedName>
        <fullName evidence="2">Photosystem reaction center subunit H</fullName>
    </submittedName>
</protein>
<evidence type="ECO:0000313" key="3">
    <source>
        <dbReference type="Proteomes" id="UP000237889"/>
    </source>
</evidence>
<dbReference type="RefSeq" id="WP_106750559.1">
    <property type="nucleotide sequence ID" value="NZ_CP027668.1"/>
</dbReference>
<gene>
    <name evidence="2" type="ORF">C6569_20255</name>
</gene>
<keyword evidence="3" id="KW-1185">Reference proteome</keyword>
<dbReference type="KEGG" id="phr:C6569_20255"/>
<dbReference type="PANTHER" id="PTHR36505">
    <property type="entry name" value="BLR1072 PROTEIN"/>
    <property type="match status" value="1"/>
</dbReference>
<evidence type="ECO:0000259" key="1">
    <source>
        <dbReference type="Pfam" id="PF05239"/>
    </source>
</evidence>
<dbReference type="OrthoDB" id="7274881at2"/>
<dbReference type="Pfam" id="PF05239">
    <property type="entry name" value="PRC"/>
    <property type="match status" value="1"/>
</dbReference>
<sequence length="119" mass="12997">MPTPSGHTRAIAASRVTGTSVYNEQGDKIGHVEDVVLDKMSDKIMFAVLGFGGFLGIGERYHAMPWSMLDYNSDTGGYVVGLSRDVLEKAPSYDLNDLMKQDGSGQAPSMDYYAPYARH</sequence>
<feature type="domain" description="PRC-barrel" evidence="1">
    <location>
        <begin position="11"/>
        <end position="80"/>
    </location>
</feature>
<reference evidence="2 3" key="1">
    <citation type="submission" date="2018-03" db="EMBL/GenBank/DDBJ databases">
        <title>Genome sequencing of Phreatobacter sp.</title>
        <authorList>
            <person name="Kim S.-J."/>
            <person name="Heo J."/>
            <person name="Kwon S.-W."/>
        </authorList>
    </citation>
    <scope>NUCLEOTIDE SEQUENCE [LARGE SCALE GENOMIC DNA]</scope>
    <source>
        <strain evidence="2 3">S-12</strain>
    </source>
</reference>
<dbReference type="InterPro" id="IPR027275">
    <property type="entry name" value="PRC-brl_dom"/>
</dbReference>
<dbReference type="EMBL" id="CP027668">
    <property type="protein sequence ID" value="AVO47189.1"/>
    <property type="molecule type" value="Genomic_DNA"/>
</dbReference>
<dbReference type="Gene3D" id="2.30.30.240">
    <property type="entry name" value="PRC-barrel domain"/>
    <property type="match status" value="1"/>
</dbReference>
<name>A0A2S0NG87_9HYPH</name>